<reference evidence="1" key="2">
    <citation type="journal article" date="2015" name="Fish Shellfish Immunol.">
        <title>Early steps in the European eel (Anguilla anguilla)-Vibrio vulnificus interaction in the gills: Role of the RtxA13 toxin.</title>
        <authorList>
            <person name="Callol A."/>
            <person name="Pajuelo D."/>
            <person name="Ebbesson L."/>
            <person name="Teles M."/>
            <person name="MacKenzie S."/>
            <person name="Amaro C."/>
        </authorList>
    </citation>
    <scope>NUCLEOTIDE SEQUENCE</scope>
</reference>
<organism evidence="1">
    <name type="scientific">Anguilla anguilla</name>
    <name type="common">European freshwater eel</name>
    <name type="synonym">Muraena anguilla</name>
    <dbReference type="NCBI Taxonomy" id="7936"/>
    <lineage>
        <taxon>Eukaryota</taxon>
        <taxon>Metazoa</taxon>
        <taxon>Chordata</taxon>
        <taxon>Craniata</taxon>
        <taxon>Vertebrata</taxon>
        <taxon>Euteleostomi</taxon>
        <taxon>Actinopterygii</taxon>
        <taxon>Neopterygii</taxon>
        <taxon>Teleostei</taxon>
        <taxon>Anguilliformes</taxon>
        <taxon>Anguillidae</taxon>
        <taxon>Anguilla</taxon>
    </lineage>
</organism>
<dbReference type="EMBL" id="GBXM01014870">
    <property type="protein sequence ID" value="JAH93707.1"/>
    <property type="molecule type" value="Transcribed_RNA"/>
</dbReference>
<proteinExistence type="predicted"/>
<evidence type="ECO:0000313" key="1">
    <source>
        <dbReference type="EMBL" id="JAH93707.1"/>
    </source>
</evidence>
<accession>A0A0E9WTI5</accession>
<sequence length="77" mass="8732">MPVWTLLQHRAHTCVDPATAQSTYLCGPFYSTEHKACVATAQSSDMQNIRTGLYKWGQDEQKILKLCIYLQSISLLQ</sequence>
<dbReference type="AlphaFoldDB" id="A0A0E9WTI5"/>
<reference evidence="1" key="1">
    <citation type="submission" date="2014-11" db="EMBL/GenBank/DDBJ databases">
        <authorList>
            <person name="Amaro Gonzalez C."/>
        </authorList>
    </citation>
    <scope>NUCLEOTIDE SEQUENCE</scope>
</reference>
<protein>
    <submittedName>
        <fullName evidence="1">Uncharacterized protein</fullName>
    </submittedName>
</protein>
<name>A0A0E9WTI5_ANGAN</name>